<evidence type="ECO:0000313" key="2">
    <source>
        <dbReference type="Proteomes" id="UP000193719"/>
    </source>
</evidence>
<evidence type="ECO:0008006" key="3">
    <source>
        <dbReference type="Google" id="ProtNLM"/>
    </source>
</evidence>
<comment type="caution">
    <text evidence="1">The sequence shown here is derived from an EMBL/GenBank/DDBJ whole genome shotgun (WGS) entry which is preliminary data.</text>
</comment>
<dbReference type="Gene3D" id="2.30.30.140">
    <property type="match status" value="1"/>
</dbReference>
<accession>A0A1Y1V5Z5</accession>
<dbReference type="AlphaFoldDB" id="A0A1Y1V5Z5"/>
<dbReference type="EMBL" id="MCFH01000028">
    <property type="protein sequence ID" value="ORX48107.1"/>
    <property type="molecule type" value="Genomic_DNA"/>
</dbReference>
<sequence>MFRKDINTVIPSKFHKKIGKINYSSQSSPSFKPKKLKPRRKVVFVNPEDDGCLYWWPAIVVPEIEYNLFKQSYDDSNNFKIPNENEILVCYFEDGSFSVINETDSLPFSLNTSPYTKYLADPNISQAFKNDKAVKLAKLYLETGEIPSTFLWLKDVPTEDKNEKYMEKNKVEDRKKKILNNTYPQKRKDKKEKELLKKVFRKYQKN</sequence>
<gene>
    <name evidence="1" type="ORF">BCR36DRAFT_294191</name>
</gene>
<organism evidence="1 2">
    <name type="scientific">Piromyces finnis</name>
    <dbReference type="NCBI Taxonomy" id="1754191"/>
    <lineage>
        <taxon>Eukaryota</taxon>
        <taxon>Fungi</taxon>
        <taxon>Fungi incertae sedis</taxon>
        <taxon>Chytridiomycota</taxon>
        <taxon>Chytridiomycota incertae sedis</taxon>
        <taxon>Neocallimastigomycetes</taxon>
        <taxon>Neocallimastigales</taxon>
        <taxon>Neocallimastigaceae</taxon>
        <taxon>Piromyces</taxon>
    </lineage>
</organism>
<proteinExistence type="predicted"/>
<protein>
    <recommendedName>
        <fullName evidence="3">PWWP domain-containing protein</fullName>
    </recommendedName>
</protein>
<dbReference type="OrthoDB" id="641149at2759"/>
<reference evidence="1 2" key="2">
    <citation type="submission" date="2016-08" db="EMBL/GenBank/DDBJ databases">
        <title>Pervasive Adenine N6-methylation of Active Genes in Fungi.</title>
        <authorList>
            <consortium name="DOE Joint Genome Institute"/>
            <person name="Mondo S.J."/>
            <person name="Dannebaum R.O."/>
            <person name="Kuo R.C."/>
            <person name="Labutti K."/>
            <person name="Haridas S."/>
            <person name="Kuo A."/>
            <person name="Salamov A."/>
            <person name="Ahrendt S.R."/>
            <person name="Lipzen A."/>
            <person name="Sullivan W."/>
            <person name="Andreopoulos W.B."/>
            <person name="Clum A."/>
            <person name="Lindquist E."/>
            <person name="Daum C."/>
            <person name="Ramamoorthy G.K."/>
            <person name="Gryganskyi A."/>
            <person name="Culley D."/>
            <person name="Magnuson J.K."/>
            <person name="James T.Y."/>
            <person name="O'Malley M.A."/>
            <person name="Stajich J.E."/>
            <person name="Spatafora J.W."/>
            <person name="Visel A."/>
            <person name="Grigoriev I.V."/>
        </authorList>
    </citation>
    <scope>NUCLEOTIDE SEQUENCE [LARGE SCALE GENOMIC DNA]</scope>
    <source>
        <strain evidence="2">finn</strain>
    </source>
</reference>
<reference evidence="1 2" key="1">
    <citation type="submission" date="2016-08" db="EMBL/GenBank/DDBJ databases">
        <title>Genomes of anaerobic fungi encode conserved fungal cellulosomes for biomass hydrolysis.</title>
        <authorList>
            <consortium name="DOE Joint Genome Institute"/>
            <person name="Haitjema C.H."/>
            <person name="Gilmore S.P."/>
            <person name="Henske J.K."/>
            <person name="Solomon K.V."/>
            <person name="De Groot R."/>
            <person name="Kuo A."/>
            <person name="Mondo S.J."/>
            <person name="Salamov A.A."/>
            <person name="Labutti K."/>
            <person name="Zhao Z."/>
            <person name="Chiniquy J."/>
            <person name="Barry K."/>
            <person name="Brewer H.M."/>
            <person name="Purvine S.O."/>
            <person name="Wright A.T."/>
            <person name="Boxma B."/>
            <person name="Van Alen T."/>
            <person name="Hackstein J.H."/>
            <person name="Baker S.E."/>
            <person name="Grigoriev I.V."/>
            <person name="O'Malley M.A."/>
        </authorList>
    </citation>
    <scope>NUCLEOTIDE SEQUENCE [LARGE SCALE GENOMIC DNA]</scope>
    <source>
        <strain evidence="2">finn</strain>
    </source>
</reference>
<dbReference type="SUPFAM" id="SSF63748">
    <property type="entry name" value="Tudor/PWWP/MBT"/>
    <property type="match status" value="1"/>
</dbReference>
<evidence type="ECO:0000313" key="1">
    <source>
        <dbReference type="EMBL" id="ORX48107.1"/>
    </source>
</evidence>
<keyword evidence="2" id="KW-1185">Reference proteome</keyword>
<name>A0A1Y1V5Z5_9FUNG</name>
<dbReference type="CDD" id="cd05162">
    <property type="entry name" value="PWWP"/>
    <property type="match status" value="1"/>
</dbReference>
<dbReference type="Proteomes" id="UP000193719">
    <property type="component" value="Unassembled WGS sequence"/>
</dbReference>